<dbReference type="InterPro" id="IPR029787">
    <property type="entry name" value="Nucleotide_cyclase"/>
</dbReference>
<dbReference type="PANTHER" id="PTHR33121">
    <property type="entry name" value="CYCLIC DI-GMP PHOSPHODIESTERASE PDEF"/>
    <property type="match status" value="1"/>
</dbReference>
<dbReference type="InterPro" id="IPR000160">
    <property type="entry name" value="GGDEF_dom"/>
</dbReference>
<dbReference type="Gene3D" id="3.20.20.450">
    <property type="entry name" value="EAL domain"/>
    <property type="match status" value="1"/>
</dbReference>
<evidence type="ECO:0000259" key="2">
    <source>
        <dbReference type="PROSITE" id="PS50883"/>
    </source>
</evidence>
<organism evidence="4 5">
    <name type="scientific">Devosia psychrophila</name>
    <dbReference type="NCBI Taxonomy" id="728005"/>
    <lineage>
        <taxon>Bacteria</taxon>
        <taxon>Pseudomonadati</taxon>
        <taxon>Pseudomonadota</taxon>
        <taxon>Alphaproteobacteria</taxon>
        <taxon>Hyphomicrobiales</taxon>
        <taxon>Devosiaceae</taxon>
        <taxon>Devosia</taxon>
    </lineage>
</organism>
<reference evidence="4 5" key="1">
    <citation type="submission" date="2016-10" db="EMBL/GenBank/DDBJ databases">
        <authorList>
            <person name="de Groot N.N."/>
        </authorList>
    </citation>
    <scope>NUCLEOTIDE SEQUENCE [LARGE SCALE GENOMIC DNA]</scope>
    <source>
        <strain evidence="4 5">CGMCC 1.10210</strain>
    </source>
</reference>
<keyword evidence="1" id="KW-1133">Transmembrane helix</keyword>
<proteinExistence type="predicted"/>
<feature type="transmembrane region" description="Helical" evidence="1">
    <location>
        <begin position="12"/>
        <end position="32"/>
    </location>
</feature>
<evidence type="ECO:0000259" key="3">
    <source>
        <dbReference type="PROSITE" id="PS50887"/>
    </source>
</evidence>
<dbReference type="PANTHER" id="PTHR33121:SF19">
    <property type="entry name" value="CYCLIC DI-GMP PHOSPHODIESTERASE PA2567"/>
    <property type="match status" value="1"/>
</dbReference>
<gene>
    <name evidence="4" type="ORF">SAMN04488059_116102</name>
</gene>
<dbReference type="Proteomes" id="UP000182258">
    <property type="component" value="Unassembled WGS sequence"/>
</dbReference>
<dbReference type="GO" id="GO:0071111">
    <property type="term" value="F:cyclic-guanylate-specific phosphodiesterase activity"/>
    <property type="evidence" value="ECO:0007669"/>
    <property type="project" value="InterPro"/>
</dbReference>
<feature type="transmembrane region" description="Helical" evidence="1">
    <location>
        <begin position="330"/>
        <end position="346"/>
    </location>
</feature>
<dbReference type="STRING" id="728005.SAMN04488059_116102"/>
<dbReference type="SMART" id="SM01080">
    <property type="entry name" value="CHASE2"/>
    <property type="match status" value="1"/>
</dbReference>
<dbReference type="InterPro" id="IPR035919">
    <property type="entry name" value="EAL_sf"/>
</dbReference>
<dbReference type="SMART" id="SM00267">
    <property type="entry name" value="GGDEF"/>
    <property type="match status" value="1"/>
</dbReference>
<dbReference type="Pfam" id="PF00990">
    <property type="entry name" value="GGDEF"/>
    <property type="match status" value="1"/>
</dbReference>
<dbReference type="SUPFAM" id="SSF141868">
    <property type="entry name" value="EAL domain-like"/>
    <property type="match status" value="1"/>
</dbReference>
<keyword evidence="1" id="KW-0472">Membrane</keyword>
<protein>
    <submittedName>
        <fullName evidence="4">EAL domain, c-di-GMP-specific phosphodiesterase class I (Or its enzymatically inactive variant)</fullName>
    </submittedName>
</protein>
<dbReference type="Gene3D" id="3.30.70.270">
    <property type="match status" value="1"/>
</dbReference>
<dbReference type="CDD" id="cd01948">
    <property type="entry name" value="EAL"/>
    <property type="match status" value="1"/>
</dbReference>
<sequence>MLTGTLWPGSRIASFAALAVGILLVFLPWSGLLAPIDQALREARFHASDRQPSGETIFLDIDSASLATVGVWPWPRQIHANVLDTLLTLGSAEVVFDIDFSSASTPEGDAVFAAALERAGGYAFLAAFQQQAADGTAVVNLPIAPFAAQADAVLVNVDGDGTGLVHSVPAALPEFSIVSVAKALAPQARLTAPKIGIDFGIDLTAITRISAQELLYGNPDPALFANKQVVVGSSAIELRDFFRVPRFGVVPGPLVQLAATETLKAGRQLTDWGTLPALLLSLLVVGAFLLSRLRQVGLTQLCLIGLASALLVETSAWMAQRLYAVTLDTAIYHCTVVILVIVALLIERTSRWRTSLQQQARLAYLASHDPDSGARSRQVLLDELDNHLASGEHFGLTLVHLGRLNQAIVSLGHDVGERAASEVVQRISRHLGMVPARIGSDSFAWAQLAPLNAAQQAEVCHSIGLVLDEPYVIGGHQVILDTCFGTATASDGLASAAELLRQADVALGHAQTHGLKSAPFDAQQGELINQRRLRDIALRQALQNGEFYLLFQPQIDLASNAMTGVEALIRWNSPTLGHVSPVHFIPLAEETGMIVRLGQWVLEEACRQAAQWAWGGRLSVNVSSAQFMLSDVVGSVTQALSKSGFPAHRLDLEITESLFVRDDTRIISELQQLRSLGVHIALDDFGTGYSSLSYLARLPVDKLKIDQAFVRSLPDPHHEALVETIILMAKRLGMAVVAEGIETAHQSAYLAGLGCEVGQGYLFGRPSTPQALGFEVSTIQAA</sequence>
<dbReference type="InterPro" id="IPR001633">
    <property type="entry name" value="EAL_dom"/>
</dbReference>
<feature type="domain" description="EAL" evidence="2">
    <location>
        <begin position="531"/>
        <end position="780"/>
    </location>
</feature>
<keyword evidence="1" id="KW-0812">Transmembrane</keyword>
<evidence type="ECO:0000256" key="1">
    <source>
        <dbReference type="SAM" id="Phobius"/>
    </source>
</evidence>
<dbReference type="EMBL" id="FOMB01000016">
    <property type="protein sequence ID" value="SFC98653.1"/>
    <property type="molecule type" value="Genomic_DNA"/>
</dbReference>
<feature type="domain" description="GGDEF" evidence="3">
    <location>
        <begin position="392"/>
        <end position="523"/>
    </location>
</feature>
<dbReference type="AlphaFoldDB" id="A0A1I1NV94"/>
<dbReference type="RefSeq" id="WP_052953053.1">
    <property type="nucleotide sequence ID" value="NZ_FOMB01000016.1"/>
</dbReference>
<dbReference type="Pfam" id="PF00563">
    <property type="entry name" value="EAL"/>
    <property type="match status" value="1"/>
</dbReference>
<dbReference type="SMART" id="SM00052">
    <property type="entry name" value="EAL"/>
    <property type="match status" value="1"/>
</dbReference>
<feature type="transmembrane region" description="Helical" evidence="1">
    <location>
        <begin position="298"/>
        <end position="318"/>
    </location>
</feature>
<accession>A0A1I1NV94</accession>
<dbReference type="OrthoDB" id="9814202at2"/>
<dbReference type="InterPro" id="IPR007890">
    <property type="entry name" value="CHASE2"/>
</dbReference>
<dbReference type="PROSITE" id="PS50887">
    <property type="entry name" value="GGDEF"/>
    <property type="match status" value="1"/>
</dbReference>
<dbReference type="InterPro" id="IPR043128">
    <property type="entry name" value="Rev_trsase/Diguanyl_cyclase"/>
</dbReference>
<dbReference type="Pfam" id="PF05226">
    <property type="entry name" value="CHASE2"/>
    <property type="match status" value="1"/>
</dbReference>
<evidence type="ECO:0000313" key="4">
    <source>
        <dbReference type="EMBL" id="SFC98653.1"/>
    </source>
</evidence>
<dbReference type="PROSITE" id="PS50883">
    <property type="entry name" value="EAL"/>
    <property type="match status" value="1"/>
</dbReference>
<dbReference type="InterPro" id="IPR050706">
    <property type="entry name" value="Cyclic-di-GMP_PDE-like"/>
</dbReference>
<dbReference type="SUPFAM" id="SSF55073">
    <property type="entry name" value="Nucleotide cyclase"/>
    <property type="match status" value="1"/>
</dbReference>
<feature type="transmembrane region" description="Helical" evidence="1">
    <location>
        <begin position="272"/>
        <end position="291"/>
    </location>
</feature>
<evidence type="ECO:0000313" key="5">
    <source>
        <dbReference type="Proteomes" id="UP000182258"/>
    </source>
</evidence>
<name>A0A1I1NV94_9HYPH</name>